<dbReference type="AlphaFoldDB" id="A0AA36M7I1"/>
<dbReference type="PROSITE" id="PS50011">
    <property type="entry name" value="PROTEIN_KINASE_DOM"/>
    <property type="match status" value="1"/>
</dbReference>
<evidence type="ECO:0000313" key="13">
    <source>
        <dbReference type="Proteomes" id="UP001176961"/>
    </source>
</evidence>
<feature type="domain" description="SH2" evidence="10">
    <location>
        <begin position="43"/>
        <end position="148"/>
    </location>
</feature>
<evidence type="ECO:0000256" key="3">
    <source>
        <dbReference type="ARBA" id="ARBA00022777"/>
    </source>
</evidence>
<dbReference type="InterPro" id="IPR050198">
    <property type="entry name" value="Non-receptor_tyrosine_kinases"/>
</dbReference>
<dbReference type="EC" id="2.7.10.2" evidence="8"/>
<keyword evidence="3 8" id="KW-0418">Kinase</keyword>
<evidence type="ECO:0000256" key="1">
    <source>
        <dbReference type="ARBA" id="ARBA00022679"/>
    </source>
</evidence>
<dbReference type="InterPro" id="IPR036860">
    <property type="entry name" value="SH2_dom_sf"/>
</dbReference>
<dbReference type="GO" id="GO:0005524">
    <property type="term" value="F:ATP binding"/>
    <property type="evidence" value="ECO:0007669"/>
    <property type="project" value="UniProtKB-KW"/>
</dbReference>
<protein>
    <recommendedName>
        <fullName evidence="8">Tyrosine-protein kinase</fullName>
        <ecNumber evidence="8">2.7.10.2</ecNumber>
    </recommendedName>
</protein>
<dbReference type="PROSITE" id="PS00109">
    <property type="entry name" value="PROTEIN_KINASE_TYR"/>
    <property type="match status" value="1"/>
</dbReference>
<dbReference type="SMART" id="SM00252">
    <property type="entry name" value="SH2"/>
    <property type="match status" value="1"/>
</dbReference>
<name>A0AA36M7I1_CYLNA</name>
<evidence type="ECO:0000256" key="9">
    <source>
        <dbReference type="SAM" id="MobiDB-lite"/>
    </source>
</evidence>
<dbReference type="PROSITE" id="PS50001">
    <property type="entry name" value="SH2"/>
    <property type="match status" value="1"/>
</dbReference>
<keyword evidence="5 8" id="KW-0829">Tyrosine-protein kinase</keyword>
<feature type="compositionally biased region" description="Polar residues" evidence="9">
    <location>
        <begin position="571"/>
        <end position="589"/>
    </location>
</feature>
<evidence type="ECO:0000313" key="12">
    <source>
        <dbReference type="EMBL" id="CAJ0602149.1"/>
    </source>
</evidence>
<dbReference type="GO" id="GO:0004715">
    <property type="term" value="F:non-membrane spanning protein tyrosine kinase activity"/>
    <property type="evidence" value="ECO:0007669"/>
    <property type="project" value="UniProtKB-EC"/>
</dbReference>
<evidence type="ECO:0000256" key="6">
    <source>
        <dbReference type="ARBA" id="ARBA00051245"/>
    </source>
</evidence>
<dbReference type="InterPro" id="IPR001245">
    <property type="entry name" value="Ser-Thr/Tyr_kinase_cat_dom"/>
</dbReference>
<evidence type="ECO:0000256" key="2">
    <source>
        <dbReference type="ARBA" id="ARBA00022741"/>
    </source>
</evidence>
<feature type="compositionally biased region" description="Basic and acidic residues" evidence="9">
    <location>
        <begin position="460"/>
        <end position="469"/>
    </location>
</feature>
<feature type="compositionally biased region" description="Polar residues" evidence="9">
    <location>
        <begin position="548"/>
        <end position="560"/>
    </location>
</feature>
<reference evidence="12" key="1">
    <citation type="submission" date="2023-07" db="EMBL/GenBank/DDBJ databases">
        <authorList>
            <consortium name="CYATHOMIX"/>
        </authorList>
    </citation>
    <scope>NUCLEOTIDE SEQUENCE</scope>
    <source>
        <strain evidence="12">N/A</strain>
    </source>
</reference>
<dbReference type="Gene3D" id="1.10.510.10">
    <property type="entry name" value="Transferase(Phosphotransferase) domain 1"/>
    <property type="match status" value="1"/>
</dbReference>
<feature type="region of interest" description="Disordered" evidence="9">
    <location>
        <begin position="924"/>
        <end position="982"/>
    </location>
</feature>
<dbReference type="Gene3D" id="3.30.505.10">
    <property type="entry name" value="SH2 domain"/>
    <property type="match status" value="1"/>
</dbReference>
<feature type="region of interest" description="Disordered" evidence="9">
    <location>
        <begin position="522"/>
        <end position="597"/>
    </location>
</feature>
<dbReference type="SUPFAM" id="SSF56112">
    <property type="entry name" value="Protein kinase-like (PK-like)"/>
    <property type="match status" value="1"/>
</dbReference>
<comment type="similarity">
    <text evidence="8">Belongs to the protein kinase superfamily. Tyr protein kinase family.</text>
</comment>
<keyword evidence="13" id="KW-1185">Reference proteome</keyword>
<feature type="compositionally biased region" description="Low complexity" evidence="9">
    <location>
        <begin position="929"/>
        <end position="950"/>
    </location>
</feature>
<dbReference type="InterPro" id="IPR011009">
    <property type="entry name" value="Kinase-like_dom_sf"/>
</dbReference>
<keyword evidence="7" id="KW-0727">SH2 domain</keyword>
<evidence type="ECO:0000256" key="8">
    <source>
        <dbReference type="RuleBase" id="RU362096"/>
    </source>
</evidence>
<comment type="caution">
    <text evidence="12">The sequence shown here is derived from an EMBL/GenBank/DDBJ whole genome shotgun (WGS) entry which is preliminary data.</text>
</comment>
<sequence length="982" mass="108892">MDDIPPSDNVCSAIFDIADAMSAALNTLTMSLQFDPKLVKLDYYHGWLPREDVRYLLQRNGDFLVRITEADGKLDMILCTLYDEEGRYQDKNGPVEEEDVFNLIIHSARNKYYIGNFLLFKSVDELTNYYSKHSLAINDLKLKLRRPITLASWELRADELQLGKTIDKSGCIEIRKGLFKRENKNWETAVTSVRGRSAAAKLTIQEMMRQCRLLRDLHHPCVIEYYGVCLVTHPCCFLLEYVPGGPLDDYLKSKEGKMKKEEMLRMIVSAGWGLEFIHSNYIIHRDLSAKNCFYDRQMVKLSGFGLARKTLNYTMKALKKLAVNWMAPETLKDFRYSQKSDVYSFGVLVFEIFSQREPYEGVPSQEVKALILEGKLNDFPPETPKKLADYVLDKLWDNNPSKRPSMTEACEFSLPFDSRATVRPDPNAPAFKDVTYGGEHDSQYGVSTQSTVKSQTQRSADTRSVDTRRRPQSALSQPRALPGEGGGQPQPASTTEAENELEYENLAAVSMQHPSRLRTYQATQTGTPRQGRTPTQARTPPQARAPTQAMTPTKLMSTSPGLARGGKPYTSLKTGRTPSNLSFQPQSVKPATLPAQAPTAQTLQQQQMPEMQEQPGQMEYENLAALSQQQPNQQLPGAATKQYTPLSAQQRTGTFNQPIPGSPAVPTQRFTARIGTQQLQLQQQAPISAKGAPTRPISAQQMQQMSHKTPTALLTAQAMGQQTLGTAVYPEQGMQPQQVPMFVEQNIPVEQMGVQQVEQQIPFDNNLLPGMEVSPMAAQPVQQQPVSLKTAAAQKTRTRAVSAQQQQQMSYRTAQQMGQQMQGNPGVPEQVIPGQQIVANQLLQLPPLPNQGVPVFDMGAQPVQQISVKTAAGLSRKTAAAPVAAQQLQQMSYKPGGVGMKPMTAQQLVQQVSVKPATMPFVPGKPTRPITQPQQQFPAAAPVSAQRSAAPPIPGKSLQMQQQFPPSPGAFLPQGFSPSKMF</sequence>
<dbReference type="PRINTS" id="PR00109">
    <property type="entry name" value="TYRKINASE"/>
</dbReference>
<dbReference type="CDD" id="cd10361">
    <property type="entry name" value="SH2_Fps_family"/>
    <property type="match status" value="1"/>
</dbReference>
<evidence type="ECO:0000256" key="5">
    <source>
        <dbReference type="ARBA" id="ARBA00023137"/>
    </source>
</evidence>
<dbReference type="PANTHER" id="PTHR24418">
    <property type="entry name" value="TYROSINE-PROTEIN KINASE"/>
    <property type="match status" value="1"/>
</dbReference>
<evidence type="ECO:0000259" key="11">
    <source>
        <dbReference type="PROSITE" id="PS50011"/>
    </source>
</evidence>
<dbReference type="InterPro" id="IPR000719">
    <property type="entry name" value="Prot_kinase_dom"/>
</dbReference>
<keyword evidence="1 8" id="KW-0808">Transferase</keyword>
<accession>A0AA36M7I1</accession>
<dbReference type="EMBL" id="CATQJL010000305">
    <property type="protein sequence ID" value="CAJ0602149.1"/>
    <property type="molecule type" value="Genomic_DNA"/>
</dbReference>
<dbReference type="SUPFAM" id="SSF55550">
    <property type="entry name" value="SH2 domain"/>
    <property type="match status" value="1"/>
</dbReference>
<dbReference type="InterPro" id="IPR000980">
    <property type="entry name" value="SH2"/>
</dbReference>
<dbReference type="Pfam" id="PF00017">
    <property type="entry name" value="SH2"/>
    <property type="match status" value="1"/>
</dbReference>
<keyword evidence="2 8" id="KW-0547">Nucleotide-binding</keyword>
<proteinExistence type="inferred from homology"/>
<organism evidence="12 13">
    <name type="scientific">Cylicocyclus nassatus</name>
    <name type="common">Nematode worm</name>
    <dbReference type="NCBI Taxonomy" id="53992"/>
    <lineage>
        <taxon>Eukaryota</taxon>
        <taxon>Metazoa</taxon>
        <taxon>Ecdysozoa</taxon>
        <taxon>Nematoda</taxon>
        <taxon>Chromadorea</taxon>
        <taxon>Rhabditida</taxon>
        <taxon>Rhabditina</taxon>
        <taxon>Rhabditomorpha</taxon>
        <taxon>Strongyloidea</taxon>
        <taxon>Strongylidae</taxon>
        <taxon>Cylicocyclus</taxon>
    </lineage>
</organism>
<evidence type="ECO:0000256" key="7">
    <source>
        <dbReference type="PROSITE-ProRule" id="PRU00191"/>
    </source>
</evidence>
<dbReference type="InterPro" id="IPR008266">
    <property type="entry name" value="Tyr_kinase_AS"/>
</dbReference>
<feature type="domain" description="Protein kinase" evidence="11">
    <location>
        <begin position="160"/>
        <end position="417"/>
    </location>
</feature>
<keyword evidence="4 8" id="KW-0067">ATP-binding</keyword>
<dbReference type="InterPro" id="IPR035849">
    <property type="entry name" value="Fes/Fps/Fer_SH2"/>
</dbReference>
<feature type="region of interest" description="Disordered" evidence="9">
    <location>
        <begin position="418"/>
        <end position="499"/>
    </location>
</feature>
<comment type="catalytic activity">
    <reaction evidence="6 8">
        <text>L-tyrosyl-[protein] + ATP = O-phospho-L-tyrosyl-[protein] + ADP + H(+)</text>
        <dbReference type="Rhea" id="RHEA:10596"/>
        <dbReference type="Rhea" id="RHEA-COMP:10136"/>
        <dbReference type="Rhea" id="RHEA-COMP:20101"/>
        <dbReference type="ChEBI" id="CHEBI:15378"/>
        <dbReference type="ChEBI" id="CHEBI:30616"/>
        <dbReference type="ChEBI" id="CHEBI:46858"/>
        <dbReference type="ChEBI" id="CHEBI:61978"/>
        <dbReference type="ChEBI" id="CHEBI:456216"/>
        <dbReference type="EC" id="2.7.10.2"/>
    </reaction>
</comment>
<dbReference type="Proteomes" id="UP001176961">
    <property type="component" value="Unassembled WGS sequence"/>
</dbReference>
<evidence type="ECO:0000256" key="4">
    <source>
        <dbReference type="ARBA" id="ARBA00022840"/>
    </source>
</evidence>
<evidence type="ECO:0000259" key="10">
    <source>
        <dbReference type="PROSITE" id="PS50001"/>
    </source>
</evidence>
<feature type="compositionally biased region" description="Polar residues" evidence="9">
    <location>
        <begin position="522"/>
        <end position="539"/>
    </location>
</feature>
<dbReference type="Pfam" id="PF07714">
    <property type="entry name" value="PK_Tyr_Ser-Thr"/>
    <property type="match status" value="1"/>
</dbReference>
<gene>
    <name evidence="12" type="ORF">CYNAS_LOCUS14132</name>
</gene>
<feature type="compositionally biased region" description="Polar residues" evidence="9">
    <location>
        <begin position="444"/>
        <end position="459"/>
    </location>
</feature>